<feature type="region of interest" description="Disordered" evidence="1">
    <location>
        <begin position="23"/>
        <end position="73"/>
    </location>
</feature>
<reference evidence="2 3" key="1">
    <citation type="submission" date="2024-02" db="EMBL/GenBank/DDBJ databases">
        <title>A draft genome for the cacao thread blight pathogen Marasmius crinis-equi.</title>
        <authorList>
            <person name="Cohen S.P."/>
            <person name="Baruah I.K."/>
            <person name="Amoako-Attah I."/>
            <person name="Bukari Y."/>
            <person name="Meinhardt L.W."/>
            <person name="Bailey B.A."/>
        </authorList>
    </citation>
    <scope>NUCLEOTIDE SEQUENCE [LARGE SCALE GENOMIC DNA]</scope>
    <source>
        <strain evidence="2 3">GH-76</strain>
    </source>
</reference>
<gene>
    <name evidence="2" type="ORF">V5O48_013508</name>
</gene>
<dbReference type="InterPro" id="IPR041078">
    <property type="entry name" value="Plavaka"/>
</dbReference>
<sequence>MHDGPRGLSVHYARQSRCSEKMMEEAYRGLSGDGSDDERLDPTNSPDNGECFDHIAPPLQPLSASNASPTRPRTIRRAEIEEIEDEDVATRTRDLRWIEDFESGAGATFGTSKTVFEDIRSEQRQTNSVACTPFEDEDEWDVIRWLVLSGASLAKVDEFLRLPVIRNKLKLSCHNKQAYLKYVDALPKGPGWSWTGLSVKGNLKDANGEPLKEILDVWHRDPVEVVRDLLGNPAFKEFMHYVPQRVYRDENATNREYSESCTCDWWWETQEKLPEGATIAPVIIASDETCLTTFSGDKKAWPVYLSIGNINKSVRRKPSTHAMVLIGYLPVTKLEIFTKDERSNHSHQIFHDAMRILLEPLIKAGREGVFMTCADGFVRRVFPLLAAYIADYPEQCLVACMKSNSCPCCDVDPQRRGKEPTHSKWHDPAATVKAIDDEISGYASPNFKTWNLRPVNPFWRDLPHCNINRCLTPDIHHQLHKGLFYDHAVEWGTKSVEADGKDAQQREIDARYRAMTPHPTLRHFNRGISLTSQWTGKEFKNMEKIFLGVLAGATDPAVIRTMRGILDFIYLARLEIHTDESLAVLNDAWVTIHSNKQILEDLEIRKHFNIPKFHNIKHYLDHFRSRGTADGFNSELSERLHIDCAKMGYRASNRHNYTRQMISWLQRRDAVYRLDLYLEWVALGSARVESGDQEEDTLNADEVDDDDVEMDGDDENNTNDPDNSGNDEVDFTSGRTPYTVAKRATPVSISTLQHDYHAHHFLFYLQDFMDKNNMTTPHLLNEDSKISIWTRAKLKLRSLPTLADDTNDYDIIHASKRVPAKRDITQLPSLEKPGKFSTVIVRYGWKDRENTATIWGPNPFLRAWQFFVLSTQLILRI</sequence>
<dbReference type="Proteomes" id="UP001465976">
    <property type="component" value="Unassembled WGS sequence"/>
</dbReference>
<feature type="compositionally biased region" description="Acidic residues" evidence="1">
    <location>
        <begin position="691"/>
        <end position="717"/>
    </location>
</feature>
<protein>
    <recommendedName>
        <fullName evidence="4">Transposase</fullName>
    </recommendedName>
</protein>
<evidence type="ECO:0000313" key="3">
    <source>
        <dbReference type="Proteomes" id="UP001465976"/>
    </source>
</evidence>
<keyword evidence="3" id="KW-1185">Reference proteome</keyword>
<evidence type="ECO:0008006" key="4">
    <source>
        <dbReference type="Google" id="ProtNLM"/>
    </source>
</evidence>
<evidence type="ECO:0000313" key="2">
    <source>
        <dbReference type="EMBL" id="KAL0568476.1"/>
    </source>
</evidence>
<name>A0ABR3EZX0_9AGAR</name>
<comment type="caution">
    <text evidence="2">The sequence shown here is derived from an EMBL/GenBank/DDBJ whole genome shotgun (WGS) entry which is preliminary data.</text>
</comment>
<organism evidence="2 3">
    <name type="scientific">Marasmius crinis-equi</name>
    <dbReference type="NCBI Taxonomy" id="585013"/>
    <lineage>
        <taxon>Eukaryota</taxon>
        <taxon>Fungi</taxon>
        <taxon>Dikarya</taxon>
        <taxon>Basidiomycota</taxon>
        <taxon>Agaricomycotina</taxon>
        <taxon>Agaricomycetes</taxon>
        <taxon>Agaricomycetidae</taxon>
        <taxon>Agaricales</taxon>
        <taxon>Marasmiineae</taxon>
        <taxon>Marasmiaceae</taxon>
        <taxon>Marasmius</taxon>
    </lineage>
</organism>
<dbReference type="Pfam" id="PF18759">
    <property type="entry name" value="Plavaka"/>
    <property type="match status" value="1"/>
</dbReference>
<feature type="compositionally biased region" description="Polar residues" evidence="1">
    <location>
        <begin position="62"/>
        <end position="71"/>
    </location>
</feature>
<dbReference type="EMBL" id="JBAHYK010001330">
    <property type="protein sequence ID" value="KAL0568476.1"/>
    <property type="molecule type" value="Genomic_DNA"/>
</dbReference>
<evidence type="ECO:0000256" key="1">
    <source>
        <dbReference type="SAM" id="MobiDB-lite"/>
    </source>
</evidence>
<accession>A0ABR3EZX0</accession>
<proteinExistence type="predicted"/>
<feature type="region of interest" description="Disordered" evidence="1">
    <location>
        <begin position="691"/>
        <end position="735"/>
    </location>
</feature>